<feature type="compositionally biased region" description="Basic and acidic residues" evidence="3">
    <location>
        <begin position="102"/>
        <end position="115"/>
    </location>
</feature>
<dbReference type="Proteomes" id="UP001432322">
    <property type="component" value="Unassembled WGS sequence"/>
</dbReference>
<evidence type="ECO:0000313" key="6">
    <source>
        <dbReference type="Proteomes" id="UP001432322"/>
    </source>
</evidence>
<dbReference type="InterPro" id="IPR003958">
    <property type="entry name" value="CBFA_NFYB_domain"/>
</dbReference>
<accession>A0AAV5V9Q4</accession>
<dbReference type="CDD" id="cd22929">
    <property type="entry name" value="HFD_POLE4-like"/>
    <property type="match status" value="1"/>
</dbReference>
<dbReference type="PANTHER" id="PTHR10252:SF79">
    <property type="entry name" value="DNA POLYMERASE EPSILON SUBUNIT 4"/>
    <property type="match status" value="1"/>
</dbReference>
<dbReference type="Pfam" id="PF00808">
    <property type="entry name" value="CBFD_NFYB_HMF"/>
    <property type="match status" value="1"/>
</dbReference>
<evidence type="ECO:0000313" key="5">
    <source>
        <dbReference type="EMBL" id="GMT14604.1"/>
    </source>
</evidence>
<dbReference type="SUPFAM" id="SSF47113">
    <property type="entry name" value="Histone-fold"/>
    <property type="match status" value="1"/>
</dbReference>
<evidence type="ECO:0000256" key="3">
    <source>
        <dbReference type="SAM" id="MobiDB-lite"/>
    </source>
</evidence>
<dbReference type="InterPro" id="IPR009072">
    <property type="entry name" value="Histone-fold"/>
</dbReference>
<dbReference type="AlphaFoldDB" id="A0AAV5V9Q4"/>
<dbReference type="InterPro" id="IPR050568">
    <property type="entry name" value="Transcr_DNA_Rep_Reg"/>
</dbReference>
<evidence type="ECO:0000259" key="4">
    <source>
        <dbReference type="Pfam" id="PF00808"/>
    </source>
</evidence>
<organism evidence="5 6">
    <name type="scientific">Pristionchus fissidentatus</name>
    <dbReference type="NCBI Taxonomy" id="1538716"/>
    <lineage>
        <taxon>Eukaryota</taxon>
        <taxon>Metazoa</taxon>
        <taxon>Ecdysozoa</taxon>
        <taxon>Nematoda</taxon>
        <taxon>Chromadorea</taxon>
        <taxon>Rhabditida</taxon>
        <taxon>Rhabditina</taxon>
        <taxon>Diplogasteromorpha</taxon>
        <taxon>Diplogasteroidea</taxon>
        <taxon>Neodiplogasteridae</taxon>
        <taxon>Pristionchus</taxon>
    </lineage>
</organism>
<keyword evidence="2" id="KW-0539">Nucleus</keyword>
<dbReference type="Gene3D" id="1.10.20.10">
    <property type="entry name" value="Histone, subunit A"/>
    <property type="match status" value="1"/>
</dbReference>
<gene>
    <name evidence="5" type="ORF">PFISCL1PPCAC_5901</name>
</gene>
<evidence type="ECO:0000256" key="1">
    <source>
        <dbReference type="ARBA" id="ARBA00004123"/>
    </source>
</evidence>
<sequence length="153" mass="16760">MASPAEAQETTSAFDDLVQTRLPLSKIKKIAKVDPNVHMITAESIKLMAKGTEAFVSLLAKAAFTQAVLDKRKTIHTKDINTVIKQSAVFQMLQGALEDWPEAEKVERSKTPREGEEGDTAEEAVLDGETEEPEEDTEGIDSICSMISLPIML</sequence>
<feature type="domain" description="Transcription factor CBF/NF-Y/archaeal histone" evidence="4">
    <location>
        <begin position="21"/>
        <end position="83"/>
    </location>
</feature>
<feature type="compositionally biased region" description="Acidic residues" evidence="3">
    <location>
        <begin position="116"/>
        <end position="139"/>
    </location>
</feature>
<dbReference type="PANTHER" id="PTHR10252">
    <property type="entry name" value="HISTONE-LIKE TRANSCRIPTION FACTOR CCAAT-RELATED"/>
    <property type="match status" value="1"/>
</dbReference>
<dbReference type="GO" id="GO:0046982">
    <property type="term" value="F:protein heterodimerization activity"/>
    <property type="evidence" value="ECO:0007669"/>
    <property type="project" value="InterPro"/>
</dbReference>
<dbReference type="EMBL" id="BTSY01000002">
    <property type="protein sequence ID" value="GMT14604.1"/>
    <property type="molecule type" value="Genomic_DNA"/>
</dbReference>
<comment type="caution">
    <text evidence="5">The sequence shown here is derived from an EMBL/GenBank/DDBJ whole genome shotgun (WGS) entry which is preliminary data.</text>
</comment>
<reference evidence="5" key="1">
    <citation type="submission" date="2023-10" db="EMBL/GenBank/DDBJ databases">
        <title>Genome assembly of Pristionchus species.</title>
        <authorList>
            <person name="Yoshida K."/>
            <person name="Sommer R.J."/>
        </authorList>
    </citation>
    <scope>NUCLEOTIDE SEQUENCE</scope>
    <source>
        <strain evidence="5">RS5133</strain>
    </source>
</reference>
<protein>
    <recommendedName>
        <fullName evidence="4">Transcription factor CBF/NF-Y/archaeal histone domain-containing protein</fullName>
    </recommendedName>
</protein>
<comment type="subcellular location">
    <subcellularLocation>
        <location evidence="1">Nucleus</location>
    </subcellularLocation>
</comment>
<name>A0AAV5V9Q4_9BILA</name>
<feature type="region of interest" description="Disordered" evidence="3">
    <location>
        <begin position="101"/>
        <end position="141"/>
    </location>
</feature>
<evidence type="ECO:0000256" key="2">
    <source>
        <dbReference type="ARBA" id="ARBA00023242"/>
    </source>
</evidence>
<dbReference type="GO" id="GO:0008622">
    <property type="term" value="C:epsilon DNA polymerase complex"/>
    <property type="evidence" value="ECO:0007669"/>
    <property type="project" value="TreeGrafter"/>
</dbReference>
<keyword evidence="6" id="KW-1185">Reference proteome</keyword>
<proteinExistence type="predicted"/>
<dbReference type="GO" id="GO:0006261">
    <property type="term" value="P:DNA-templated DNA replication"/>
    <property type="evidence" value="ECO:0007669"/>
    <property type="project" value="TreeGrafter"/>
</dbReference>